<dbReference type="SUPFAM" id="SSF56281">
    <property type="entry name" value="Metallo-hydrolase/oxidoreductase"/>
    <property type="match status" value="1"/>
</dbReference>
<evidence type="ECO:0000313" key="2">
    <source>
        <dbReference type="EMBL" id="HIW94011.1"/>
    </source>
</evidence>
<gene>
    <name evidence="2" type="ORF">H9868_05665</name>
</gene>
<dbReference type="InterPro" id="IPR001279">
    <property type="entry name" value="Metallo-B-lactamas"/>
</dbReference>
<dbReference type="AlphaFoldDB" id="A0A9D1RT70"/>
<name>A0A9D1RT70_9FIRM</name>
<dbReference type="InterPro" id="IPR036866">
    <property type="entry name" value="RibonucZ/Hydroxyglut_hydro"/>
</dbReference>
<evidence type="ECO:0000313" key="3">
    <source>
        <dbReference type="Proteomes" id="UP000824192"/>
    </source>
</evidence>
<dbReference type="EMBL" id="DXGA01000112">
    <property type="protein sequence ID" value="HIW94011.1"/>
    <property type="molecule type" value="Genomic_DNA"/>
</dbReference>
<accession>A0A9D1RT70</accession>
<reference evidence="2" key="1">
    <citation type="journal article" date="2021" name="PeerJ">
        <title>Extensive microbial diversity within the chicken gut microbiome revealed by metagenomics and culture.</title>
        <authorList>
            <person name="Gilroy R."/>
            <person name="Ravi A."/>
            <person name="Getino M."/>
            <person name="Pursley I."/>
            <person name="Horton D.L."/>
            <person name="Alikhan N.F."/>
            <person name="Baker D."/>
            <person name="Gharbi K."/>
            <person name="Hall N."/>
            <person name="Watson M."/>
            <person name="Adriaenssens E.M."/>
            <person name="Foster-Nyarko E."/>
            <person name="Jarju S."/>
            <person name="Secka A."/>
            <person name="Antonio M."/>
            <person name="Oren A."/>
            <person name="Chaudhuri R.R."/>
            <person name="La Ragione R."/>
            <person name="Hildebrand F."/>
            <person name="Pallen M.J."/>
        </authorList>
    </citation>
    <scope>NUCLEOTIDE SEQUENCE</scope>
    <source>
        <strain evidence="2">ChiGjej6B6-1540</strain>
    </source>
</reference>
<dbReference type="Gene3D" id="3.60.15.10">
    <property type="entry name" value="Ribonuclease Z/Hydroxyacylglutathione hydrolase-like"/>
    <property type="match status" value="1"/>
</dbReference>
<proteinExistence type="predicted"/>
<reference evidence="2" key="2">
    <citation type="submission" date="2021-04" db="EMBL/GenBank/DDBJ databases">
        <authorList>
            <person name="Gilroy R."/>
        </authorList>
    </citation>
    <scope>NUCLEOTIDE SEQUENCE</scope>
    <source>
        <strain evidence="2">ChiGjej6B6-1540</strain>
    </source>
</reference>
<feature type="domain" description="Metallo-beta-lactamase" evidence="1">
    <location>
        <begin position="31"/>
        <end position="208"/>
    </location>
</feature>
<evidence type="ECO:0000259" key="1">
    <source>
        <dbReference type="Pfam" id="PF12706"/>
    </source>
</evidence>
<dbReference type="Pfam" id="PF12706">
    <property type="entry name" value="Lactamase_B_2"/>
    <property type="match status" value="1"/>
</dbReference>
<sequence length="220" mass="24918">MTFNVIATGSKGNAVVINGSILIDIGVPFKALEPVKKDLKLVLLTHSHGDHFKPRTVRALHKERPTLRWGCCEWMVAPLLEAGVDKRVIDVFGSGDTLCYWRLCAVTPQILVHDVPNCGYHITTFLDKKDEHLFYATDTATLDGVEAKGYDLYMIEANHTRNELEARVQAKRAAGEYAYEYRAAANHLSQEQALDWLYQQMGPNSQYVFLHQHQEKHTLP</sequence>
<protein>
    <submittedName>
        <fullName evidence="2">MBL fold metallo-hydrolase</fullName>
    </submittedName>
</protein>
<comment type="caution">
    <text evidence="2">The sequence shown here is derived from an EMBL/GenBank/DDBJ whole genome shotgun (WGS) entry which is preliminary data.</text>
</comment>
<organism evidence="2 3">
    <name type="scientific">Candidatus Flavonifractor merdipullorum</name>
    <dbReference type="NCBI Taxonomy" id="2838590"/>
    <lineage>
        <taxon>Bacteria</taxon>
        <taxon>Bacillati</taxon>
        <taxon>Bacillota</taxon>
        <taxon>Clostridia</taxon>
        <taxon>Eubacteriales</taxon>
        <taxon>Oscillospiraceae</taxon>
        <taxon>Flavonifractor</taxon>
    </lineage>
</organism>
<dbReference type="Proteomes" id="UP000824192">
    <property type="component" value="Unassembled WGS sequence"/>
</dbReference>